<evidence type="ECO:0000256" key="1">
    <source>
        <dbReference type="SAM" id="MobiDB-lite"/>
    </source>
</evidence>
<gene>
    <name evidence="2" type="ORF">OBRU01_25705</name>
</gene>
<protein>
    <submittedName>
        <fullName evidence="2">Putative endonuclease and reverse transcriptase-like protein</fullName>
    </submittedName>
</protein>
<keyword evidence="2" id="KW-0548">Nucleotidyltransferase</keyword>
<keyword evidence="2" id="KW-0540">Nuclease</keyword>
<proteinExistence type="predicted"/>
<name>A0A0L7K4H3_OPEBR</name>
<reference evidence="2 3" key="1">
    <citation type="journal article" date="2015" name="Genome Biol. Evol.">
        <title>The genome of winter moth (Operophtera brumata) provides a genomic perspective on sexual dimorphism and phenology.</title>
        <authorList>
            <person name="Derks M.F."/>
            <person name="Smit S."/>
            <person name="Salis L."/>
            <person name="Schijlen E."/>
            <person name="Bossers A."/>
            <person name="Mateman C."/>
            <person name="Pijl A.S."/>
            <person name="de Ridder D."/>
            <person name="Groenen M.A."/>
            <person name="Visser M.E."/>
            <person name="Megens H.J."/>
        </authorList>
    </citation>
    <scope>NUCLEOTIDE SEQUENCE [LARGE SCALE GENOMIC DNA]</scope>
    <source>
        <strain evidence="2">WM2013NL</strain>
        <tissue evidence="2">Head and thorax</tissue>
    </source>
</reference>
<dbReference type="GO" id="GO:0003964">
    <property type="term" value="F:RNA-directed DNA polymerase activity"/>
    <property type="evidence" value="ECO:0007669"/>
    <property type="project" value="UniProtKB-KW"/>
</dbReference>
<organism evidence="2 3">
    <name type="scientific">Operophtera brumata</name>
    <name type="common">Winter moth</name>
    <name type="synonym">Phalaena brumata</name>
    <dbReference type="NCBI Taxonomy" id="104452"/>
    <lineage>
        <taxon>Eukaryota</taxon>
        <taxon>Metazoa</taxon>
        <taxon>Ecdysozoa</taxon>
        <taxon>Arthropoda</taxon>
        <taxon>Hexapoda</taxon>
        <taxon>Insecta</taxon>
        <taxon>Pterygota</taxon>
        <taxon>Neoptera</taxon>
        <taxon>Endopterygota</taxon>
        <taxon>Lepidoptera</taxon>
        <taxon>Glossata</taxon>
        <taxon>Ditrysia</taxon>
        <taxon>Geometroidea</taxon>
        <taxon>Geometridae</taxon>
        <taxon>Larentiinae</taxon>
        <taxon>Operophtera</taxon>
    </lineage>
</organism>
<dbReference type="EMBL" id="JTDY01011095">
    <property type="protein sequence ID" value="KOB57528.1"/>
    <property type="molecule type" value="Genomic_DNA"/>
</dbReference>
<keyword evidence="2" id="KW-0378">Hydrolase</keyword>
<dbReference type="Proteomes" id="UP000037510">
    <property type="component" value="Unassembled WGS sequence"/>
</dbReference>
<evidence type="ECO:0000313" key="3">
    <source>
        <dbReference type="Proteomes" id="UP000037510"/>
    </source>
</evidence>
<accession>A0A0L7K4H3</accession>
<sequence>MENIYSFVRRLTTTMFERADSSKRTHIAGLVPQHARPPDEPRKRKTKPFSRDLIAREASSLPSPSPSPTRVGTPTPVAAASVADRLPGLP</sequence>
<keyword evidence="2" id="KW-0255">Endonuclease</keyword>
<comment type="caution">
    <text evidence="2">The sequence shown here is derived from an EMBL/GenBank/DDBJ whole genome shotgun (WGS) entry which is preliminary data.</text>
</comment>
<keyword evidence="3" id="KW-1185">Reference proteome</keyword>
<keyword evidence="2" id="KW-0695">RNA-directed DNA polymerase</keyword>
<feature type="region of interest" description="Disordered" evidence="1">
    <location>
        <begin position="19"/>
        <end position="90"/>
    </location>
</feature>
<evidence type="ECO:0000313" key="2">
    <source>
        <dbReference type="EMBL" id="KOB57528.1"/>
    </source>
</evidence>
<keyword evidence="2" id="KW-0808">Transferase</keyword>
<dbReference type="AlphaFoldDB" id="A0A0L7K4H3"/>
<dbReference type="GO" id="GO:0004519">
    <property type="term" value="F:endonuclease activity"/>
    <property type="evidence" value="ECO:0007669"/>
    <property type="project" value="UniProtKB-KW"/>
</dbReference>